<gene>
    <name evidence="7" type="ORF">WM40_19325</name>
</gene>
<comment type="subcellular location">
    <subcellularLocation>
        <location evidence="1">Host membrane</location>
    </subcellularLocation>
</comment>
<evidence type="ECO:0000256" key="2">
    <source>
        <dbReference type="ARBA" id="ARBA00022870"/>
    </source>
</evidence>
<dbReference type="PATRIC" id="fig|28092.6.peg.4534"/>
<evidence type="ECO:0000256" key="1">
    <source>
        <dbReference type="ARBA" id="ARBA00004551"/>
    </source>
</evidence>
<dbReference type="InterPro" id="IPR006972">
    <property type="entry name" value="BipB-like_C"/>
</dbReference>
<dbReference type="STRING" id="28092.WM40_19325"/>
<name>A0A0F5JW55_9BURK</name>
<keyword evidence="5" id="KW-1133">Transmembrane helix</keyword>
<evidence type="ECO:0000256" key="4">
    <source>
        <dbReference type="ARBA" id="ARBA00035640"/>
    </source>
</evidence>
<evidence type="ECO:0000313" key="7">
    <source>
        <dbReference type="EMBL" id="KKB62056.1"/>
    </source>
</evidence>
<reference evidence="7 8" key="1">
    <citation type="submission" date="2015-03" db="EMBL/GenBank/DDBJ databases">
        <title>Draft Genome Sequence of Burkholderia andropogonis type strain ICMP2807, isolated from Sorghum bicolor.</title>
        <authorList>
            <person name="Lopes-Santos L."/>
            <person name="Castro D.B."/>
            <person name="Ottoboni L.M."/>
            <person name="Park D."/>
            <person name="Weirc B.S."/>
            <person name="Destefano S.A."/>
        </authorList>
    </citation>
    <scope>NUCLEOTIDE SEQUENCE [LARGE SCALE GENOMIC DNA]</scope>
    <source>
        <strain evidence="7 8">ICMP2807</strain>
    </source>
</reference>
<keyword evidence="5" id="KW-0472">Membrane</keyword>
<dbReference type="AlphaFoldDB" id="A0A0F5JW55"/>
<accession>A0A0F5JW55</accession>
<organism evidence="7 8">
    <name type="scientific">Robbsia andropogonis</name>
    <dbReference type="NCBI Taxonomy" id="28092"/>
    <lineage>
        <taxon>Bacteria</taxon>
        <taxon>Pseudomonadati</taxon>
        <taxon>Pseudomonadota</taxon>
        <taxon>Betaproteobacteria</taxon>
        <taxon>Burkholderiales</taxon>
        <taxon>Burkholderiaceae</taxon>
        <taxon>Robbsia</taxon>
    </lineage>
</organism>
<proteinExistence type="inferred from homology"/>
<dbReference type="Proteomes" id="UP000033618">
    <property type="component" value="Unassembled WGS sequence"/>
</dbReference>
<comment type="similarity">
    <text evidence="4">Belongs to the SctE/SipB/YopB family.</text>
</comment>
<dbReference type="EMBL" id="LAQU01000025">
    <property type="protein sequence ID" value="KKB62056.1"/>
    <property type="molecule type" value="Genomic_DNA"/>
</dbReference>
<keyword evidence="5" id="KW-0812">Transmembrane</keyword>
<feature type="transmembrane region" description="Helical" evidence="5">
    <location>
        <begin position="252"/>
        <end position="279"/>
    </location>
</feature>
<keyword evidence="8" id="KW-1185">Reference proteome</keyword>
<evidence type="ECO:0000259" key="6">
    <source>
        <dbReference type="Pfam" id="PF04888"/>
    </source>
</evidence>
<comment type="caution">
    <text evidence="7">The sequence shown here is derived from an EMBL/GenBank/DDBJ whole genome shotgun (WGS) entry which is preliminary data.</text>
</comment>
<sequence length="526" mass="54878">MNLEEQPAANKFSSVNQARKERASSTFIKVEDASGQKDSAAIGFWRTPSLAMPKSVRSRDQASAVCVTQQLALIGGVVSDAGPSGEALKQIGENVARWEASLNHKLDVHASTVNAFSDSVKEAEHAVSACLANTASPELLKAAVSATRNAVQLEAECTTTMQALPTSTQLLGVDDTRLLSSTAVLTIALARLEEMMSKCNIDTLDEQRTMLNGLAEKRQATLQQKSDDYAAKLAEAQRLQDTVGEIAKIGGWALTAIGVGLAIFTGGASLLIAAAGLALMAADAIFKAVTGTSFIDEAMKPVMDHAVKPMMTWLSKQVSEALESCGVPKEKAEIAGAVVAGIAVAAVMVTGVVAVGSVGGKIASVVAESTAKELGEVMESAVMRSVKDVMVKLADDTGVTSMASRAKEAFAALKEQVGLDNLEEGQINAIATRTRVGLTVGETGLSGAQAVIDTVAAADTRDASMVKASMTRILADKKVISEMLQELVNALSSSASAMRELNSAMSNTLKNEVSSETFLLNNARSI</sequence>
<evidence type="ECO:0000256" key="3">
    <source>
        <dbReference type="ARBA" id="ARBA00023026"/>
    </source>
</evidence>
<evidence type="ECO:0000256" key="5">
    <source>
        <dbReference type="SAM" id="Phobius"/>
    </source>
</evidence>
<evidence type="ECO:0000313" key="8">
    <source>
        <dbReference type="Proteomes" id="UP000033618"/>
    </source>
</evidence>
<keyword evidence="2" id="KW-1043">Host membrane</keyword>
<keyword evidence="3" id="KW-0843">Virulence</keyword>
<feature type="domain" description="Translocator protein BipB-like C-terminal" evidence="6">
    <location>
        <begin position="190"/>
        <end position="521"/>
    </location>
</feature>
<feature type="transmembrane region" description="Helical" evidence="5">
    <location>
        <begin position="334"/>
        <end position="355"/>
    </location>
</feature>
<dbReference type="GO" id="GO:0033644">
    <property type="term" value="C:host cell membrane"/>
    <property type="evidence" value="ECO:0007669"/>
    <property type="project" value="UniProtKB-SubCell"/>
</dbReference>
<dbReference type="Pfam" id="PF04888">
    <property type="entry name" value="SseC"/>
    <property type="match status" value="1"/>
</dbReference>
<protein>
    <recommendedName>
        <fullName evidence="6">Translocator protein BipB-like C-terminal domain-containing protein</fullName>
    </recommendedName>
</protein>